<sequence length="870" mass="97236">MIFVDRVKRWFTPDFTPGEGVMCRDALEKAFDPTWALLVCQERARRDVQSITDEWYEGTMECNLLIPSPTPEVVLGPAQPKAKPDDEVASDEGLDSLEKESVPESHECTDTMASSSEDEYQSADSEPSTDPPAAPSVAELRMEESLHRVRLAELNSCRAIVPWVATGLPREEDVLPRARGVIIVSEVPASAITLSVKVWEAVRLAQGVLSSLTERRSRAATKADFTAQVLPVATVSGCDYPSQETGAAAAWITPGCIAMEMRARFGVPKRTPANLEMGSRVARELLRDNCVTCRETTWYMSAMAVDLWLTPTVVDLACGRRPVDFLVGAVLPRLGEDTSVKFQNLHPNIEVIQAAKPRQTQRISYQIDVVRPLGDFGVHNNSLVNLARGINERVFYTDNARNEPLTPSVPFPSIEGLKSFRVYPWTMEQVVESYSGSQKTRYQNALDSILSLPLNPRDARVKTFVKAEKINFTAKPDPAPRVIQPRDPRFNIMFAKYIKPLEPLLYKALGRLYRYPAVAKGFNAVETGEIIAKKWQLFKDPVVVGLDASRFDQHVSVEALKFTHAIYRRYVKSREFNNLLQMMYTNRGLGSAKDGFIRYKVKGRRMSGDMDTALGNCVLMVLLTRNLCNLLHIPHELFDNGDDCIVFFDKCHLEKFNAAVKPYFADLGFKMKVEAPVDVLEKVEFCQTQPIYDGTKWRTVRSISSISKDCASVIGWEQLEGWWDAIAQSGLAVCGGMPIYTSFYRWLARAGKSGTKCQAHPLWKNEGLNWYRMGMDLSHEVTVTAQSRLSFHAGFGIAPAMQVALERLYDSLPPPSATMGPPVRRVQQRLFTNYFTPEDVSSSLSMSNDSIKLLDQLAPSPTAALLCAQC</sequence>
<dbReference type="Pfam" id="PF00998">
    <property type="entry name" value="RdRP_3"/>
    <property type="match status" value="1"/>
</dbReference>
<proteinExistence type="predicted"/>
<evidence type="ECO:0000256" key="1">
    <source>
        <dbReference type="ARBA" id="ARBA00012494"/>
    </source>
</evidence>
<dbReference type="InterPro" id="IPR007094">
    <property type="entry name" value="RNA-dir_pol_PSvirus"/>
</dbReference>
<keyword evidence="3 7" id="KW-0808">Transferase</keyword>
<protein>
    <recommendedName>
        <fullName evidence="1 7">RNA-directed RNA polymerase</fullName>
        <ecNumber evidence="1 7">2.7.7.48</ecNumber>
    </recommendedName>
</protein>
<feature type="region of interest" description="Disordered" evidence="8">
    <location>
        <begin position="71"/>
        <end position="136"/>
    </location>
</feature>
<evidence type="ECO:0000256" key="5">
    <source>
        <dbReference type="ARBA" id="ARBA00022741"/>
    </source>
</evidence>
<evidence type="ECO:0000313" key="10">
    <source>
        <dbReference type="EMBL" id="AXN55940.1"/>
    </source>
</evidence>
<organism evidence="10">
    <name type="scientific">Red clover umbravirus</name>
    <dbReference type="NCBI Taxonomy" id="2301725"/>
    <lineage>
        <taxon>Viruses</taxon>
        <taxon>Riboviria</taxon>
        <taxon>Orthornavirae</taxon>
        <taxon>Kitrinoviricota</taxon>
        <taxon>Tolucaviricetes</taxon>
        <taxon>Tolivirales</taxon>
        <taxon>Tombusviridae</taxon>
        <taxon>Calvusvirinae</taxon>
        <taxon>Umbravirus</taxon>
    </lineage>
</organism>
<dbReference type="GO" id="GO:0039694">
    <property type="term" value="P:viral RNA genome replication"/>
    <property type="evidence" value="ECO:0007669"/>
    <property type="project" value="InterPro"/>
</dbReference>
<evidence type="ECO:0000256" key="2">
    <source>
        <dbReference type="ARBA" id="ARBA00022484"/>
    </source>
</evidence>
<dbReference type="InterPro" id="IPR002166">
    <property type="entry name" value="RNA_pol_HCV"/>
</dbReference>
<keyword evidence="2 7" id="KW-0696">RNA-directed RNA polymerase</keyword>
<dbReference type="InterPro" id="IPR043502">
    <property type="entry name" value="DNA/RNA_pol_sf"/>
</dbReference>
<evidence type="ECO:0000256" key="8">
    <source>
        <dbReference type="SAM" id="MobiDB-lite"/>
    </source>
</evidence>
<dbReference type="GO" id="GO:0000166">
    <property type="term" value="F:nucleotide binding"/>
    <property type="evidence" value="ECO:0007669"/>
    <property type="project" value="UniProtKB-KW"/>
</dbReference>
<comment type="catalytic activity">
    <reaction evidence="7">
        <text>RNA(n) + a ribonucleoside 5'-triphosphate = RNA(n+1) + diphosphate</text>
        <dbReference type="Rhea" id="RHEA:21248"/>
        <dbReference type="Rhea" id="RHEA-COMP:14527"/>
        <dbReference type="Rhea" id="RHEA-COMP:17342"/>
        <dbReference type="ChEBI" id="CHEBI:33019"/>
        <dbReference type="ChEBI" id="CHEBI:61557"/>
        <dbReference type="ChEBI" id="CHEBI:140395"/>
        <dbReference type="EC" id="2.7.7.48"/>
    </reaction>
</comment>
<keyword evidence="6 7" id="KW-0693">Viral RNA replication</keyword>
<dbReference type="GO" id="GO:0003968">
    <property type="term" value="F:RNA-directed RNA polymerase activity"/>
    <property type="evidence" value="ECO:0007669"/>
    <property type="project" value="UniProtKB-KW"/>
</dbReference>
<reference evidence="10" key="1">
    <citation type="submission" date="2017-11" db="EMBL/GenBank/DDBJ databases">
        <title>Molecular characterization of two novel viruses isolated from red clover with enation symptoms (enamovirus &amp; umbravirus).</title>
        <authorList>
            <person name="Koloniuk I."/>
            <person name="Sarkisova T."/>
            <person name="Franova J."/>
            <person name="Pribylova J."/>
        </authorList>
    </citation>
    <scope>NUCLEOTIDE SEQUENCE</scope>
    <source>
        <strain evidence="10">RCUV-HZ2_B</strain>
    </source>
</reference>
<accession>A0A3Q8GXS6</accession>
<keyword evidence="4 7" id="KW-0548">Nucleotidyltransferase</keyword>
<dbReference type="Gene3D" id="3.30.70.270">
    <property type="match status" value="1"/>
</dbReference>
<evidence type="ECO:0000256" key="7">
    <source>
        <dbReference type="RuleBase" id="RU363062"/>
    </source>
</evidence>
<dbReference type="EMBL" id="MG596236">
    <property type="protein sequence ID" value="AXN55940.1"/>
    <property type="molecule type" value="Genomic_RNA"/>
</dbReference>
<dbReference type="GO" id="GO:0003723">
    <property type="term" value="F:RNA binding"/>
    <property type="evidence" value="ECO:0007669"/>
    <property type="project" value="InterPro"/>
</dbReference>
<evidence type="ECO:0000256" key="3">
    <source>
        <dbReference type="ARBA" id="ARBA00022679"/>
    </source>
</evidence>
<evidence type="ECO:0000259" key="9">
    <source>
        <dbReference type="PROSITE" id="PS50507"/>
    </source>
</evidence>
<keyword evidence="5 7" id="KW-0547">Nucleotide-binding</keyword>
<dbReference type="EC" id="2.7.7.48" evidence="1 7"/>
<feature type="compositionally biased region" description="Basic and acidic residues" evidence="8">
    <location>
        <begin position="96"/>
        <end position="109"/>
    </location>
</feature>
<name>A0A3Q8GXS6_9TOMB</name>
<dbReference type="InterPro" id="IPR043128">
    <property type="entry name" value="Rev_trsase/Diguanyl_cyclase"/>
</dbReference>
<feature type="domain" description="RdRp catalytic" evidence="9">
    <location>
        <begin position="541"/>
        <end position="656"/>
    </location>
</feature>
<dbReference type="PROSITE" id="PS50507">
    <property type="entry name" value="RDRP_SSRNA_POS"/>
    <property type="match status" value="1"/>
</dbReference>
<dbReference type="SUPFAM" id="SSF56672">
    <property type="entry name" value="DNA/RNA polymerases"/>
    <property type="match status" value="1"/>
</dbReference>
<dbReference type="CDD" id="cd23234">
    <property type="entry name" value="Calvusvirinae_RdRp"/>
    <property type="match status" value="1"/>
</dbReference>
<evidence type="ECO:0000256" key="4">
    <source>
        <dbReference type="ARBA" id="ARBA00022695"/>
    </source>
</evidence>
<evidence type="ECO:0000256" key="6">
    <source>
        <dbReference type="ARBA" id="ARBA00022953"/>
    </source>
</evidence>